<dbReference type="InterPro" id="IPR043128">
    <property type="entry name" value="Rev_trsase/Diguanyl_cyclase"/>
</dbReference>
<proteinExistence type="predicted"/>
<keyword evidence="4" id="KW-1185">Reference proteome</keyword>
<organism evidence="3 4">
    <name type="scientific">Lasius platythorax</name>
    <dbReference type="NCBI Taxonomy" id="488582"/>
    <lineage>
        <taxon>Eukaryota</taxon>
        <taxon>Metazoa</taxon>
        <taxon>Ecdysozoa</taxon>
        <taxon>Arthropoda</taxon>
        <taxon>Hexapoda</taxon>
        <taxon>Insecta</taxon>
        <taxon>Pterygota</taxon>
        <taxon>Neoptera</taxon>
        <taxon>Endopterygota</taxon>
        <taxon>Hymenoptera</taxon>
        <taxon>Apocrita</taxon>
        <taxon>Aculeata</taxon>
        <taxon>Formicoidea</taxon>
        <taxon>Formicidae</taxon>
        <taxon>Formicinae</taxon>
        <taxon>Lasius</taxon>
        <taxon>Lasius</taxon>
    </lineage>
</organism>
<evidence type="ECO:0000259" key="2">
    <source>
        <dbReference type="Pfam" id="PF07727"/>
    </source>
</evidence>
<dbReference type="Pfam" id="PF07727">
    <property type="entry name" value="RVT_2"/>
    <property type="match status" value="1"/>
</dbReference>
<feature type="compositionally biased region" description="Basic and acidic residues" evidence="1">
    <location>
        <begin position="66"/>
        <end position="76"/>
    </location>
</feature>
<dbReference type="Gene3D" id="3.10.10.10">
    <property type="entry name" value="HIV Type 1 Reverse Transcriptase, subunit A, domain 1"/>
    <property type="match status" value="1"/>
</dbReference>
<feature type="compositionally biased region" description="Acidic residues" evidence="1">
    <location>
        <begin position="30"/>
        <end position="44"/>
    </location>
</feature>
<feature type="region of interest" description="Disordered" evidence="1">
    <location>
        <begin position="1"/>
        <end position="76"/>
    </location>
</feature>
<reference evidence="3" key="1">
    <citation type="submission" date="2024-04" db="EMBL/GenBank/DDBJ databases">
        <authorList>
            <consortium name="Molecular Ecology Group"/>
        </authorList>
    </citation>
    <scope>NUCLEOTIDE SEQUENCE</scope>
</reference>
<evidence type="ECO:0000256" key="1">
    <source>
        <dbReference type="SAM" id="MobiDB-lite"/>
    </source>
</evidence>
<sequence>MAEIELKRTDDQPENEENQRLNDIQNSETEGSETDYCEISDQEENGYASEENETQSLSHVNQSKPETPRRSARERKPVIRNDFISYLAVEGMGENPTSMEEVMKSPQKEEWIQAMKREIHSLQENDTWEISDMPKGATILGTKWVYKQKIDDERKPKARLVIQGCKQTEGVNYEETFALVALISRYSSIRYLIALTVQKDFYIAHLDVETAYLYSELEEDIYISSPKLPGKNKYSGKILKLRKAVYGLKQSGRNWNIKLDAVLRKEGLKRLKSDSCIYMYQKRERTIIVAVYVDDLLIFSNNKNEIRCLKENLRKQFKIRDLGEVSEFLGIKIERDYAHGTLLYTKNLTYSACSTGSICQTAML</sequence>
<accession>A0AAV2NFI0</accession>
<dbReference type="EMBL" id="OZ034838">
    <property type="protein sequence ID" value="CAL1678819.1"/>
    <property type="molecule type" value="Genomic_DNA"/>
</dbReference>
<dbReference type="AlphaFoldDB" id="A0AAV2NFI0"/>
<dbReference type="GO" id="GO:0071897">
    <property type="term" value="P:DNA biosynthetic process"/>
    <property type="evidence" value="ECO:0007669"/>
    <property type="project" value="UniProtKB-ARBA"/>
</dbReference>
<gene>
    <name evidence="3" type="ORF">LPLAT_LOCUS4604</name>
</gene>
<name>A0AAV2NFI0_9HYME</name>
<dbReference type="Proteomes" id="UP001497644">
    <property type="component" value="Chromosome 15"/>
</dbReference>
<dbReference type="Gene3D" id="3.30.70.270">
    <property type="match status" value="1"/>
</dbReference>
<evidence type="ECO:0000313" key="4">
    <source>
        <dbReference type="Proteomes" id="UP001497644"/>
    </source>
</evidence>
<evidence type="ECO:0000313" key="3">
    <source>
        <dbReference type="EMBL" id="CAL1678819.1"/>
    </source>
</evidence>
<feature type="compositionally biased region" description="Polar residues" evidence="1">
    <location>
        <begin position="54"/>
        <end position="65"/>
    </location>
</feature>
<dbReference type="InterPro" id="IPR043502">
    <property type="entry name" value="DNA/RNA_pol_sf"/>
</dbReference>
<dbReference type="InterPro" id="IPR013103">
    <property type="entry name" value="RVT_2"/>
</dbReference>
<protein>
    <recommendedName>
        <fullName evidence="2">Reverse transcriptase Ty1/copia-type domain-containing protein</fullName>
    </recommendedName>
</protein>
<dbReference type="SUPFAM" id="SSF56672">
    <property type="entry name" value="DNA/RNA polymerases"/>
    <property type="match status" value="1"/>
</dbReference>
<feature type="domain" description="Reverse transcriptase Ty1/copia-type" evidence="2">
    <location>
        <begin position="125"/>
        <end position="338"/>
    </location>
</feature>
<feature type="compositionally biased region" description="Basic and acidic residues" evidence="1">
    <location>
        <begin position="1"/>
        <end position="11"/>
    </location>
</feature>